<dbReference type="PANTHER" id="PTHR34385">
    <property type="entry name" value="D-ALANYL-D-ALANINE CARBOXYPEPTIDASE"/>
    <property type="match status" value="1"/>
</dbReference>
<feature type="domain" description="Peptidase M15C" evidence="1">
    <location>
        <begin position="95"/>
        <end position="162"/>
    </location>
</feature>
<comment type="caution">
    <text evidence="2">The sequence shown here is derived from an EMBL/GenBank/DDBJ whole genome shotgun (WGS) entry which is preliminary data.</text>
</comment>
<dbReference type="Pfam" id="PF13539">
    <property type="entry name" value="Peptidase_M15_4"/>
    <property type="match status" value="1"/>
</dbReference>
<keyword evidence="3" id="KW-1185">Reference proteome</keyword>
<accession>A0A417YRZ2</accession>
<dbReference type="InterPro" id="IPR039561">
    <property type="entry name" value="Peptidase_M15C"/>
</dbReference>
<dbReference type="CDD" id="cd14845">
    <property type="entry name" value="L-Ala-D-Glu_peptidase_like"/>
    <property type="match status" value="1"/>
</dbReference>
<dbReference type="PANTHER" id="PTHR34385:SF1">
    <property type="entry name" value="PEPTIDOGLYCAN L-ALANYL-D-GLUTAMATE ENDOPEPTIDASE CWLK"/>
    <property type="match status" value="1"/>
</dbReference>
<dbReference type="OrthoDB" id="9799970at2"/>
<dbReference type="RefSeq" id="WP_118921750.1">
    <property type="nucleotide sequence ID" value="NZ_QWEG01000009.1"/>
</dbReference>
<evidence type="ECO:0000313" key="3">
    <source>
        <dbReference type="Proteomes" id="UP000284416"/>
    </source>
</evidence>
<sequence>MKFTKKIAAAASFAAVLLLVWRALGYPGLDYREDAPLPTGLHPVVREQATELIRIAADKGIRIQLVEDFRSFEAQNQLYAKGRTEPGSIVTYAQGGESYHNYGLAVDFALKSKNGNLIWDQKVDMNGNGKTDWEEVATIAKSLGFEWGGDWENFKDYPHLQMTFGLSIRDLQMGKRPPDSQ</sequence>
<dbReference type="SUPFAM" id="SSF55166">
    <property type="entry name" value="Hedgehog/DD-peptidase"/>
    <property type="match status" value="1"/>
</dbReference>
<proteinExistence type="predicted"/>
<evidence type="ECO:0000259" key="1">
    <source>
        <dbReference type="Pfam" id="PF13539"/>
    </source>
</evidence>
<dbReference type="EMBL" id="QWEG01000009">
    <property type="protein sequence ID" value="RHW38062.1"/>
    <property type="molecule type" value="Genomic_DNA"/>
</dbReference>
<dbReference type="InterPro" id="IPR009045">
    <property type="entry name" value="Zn_M74/Hedgehog-like"/>
</dbReference>
<dbReference type="Gene3D" id="3.30.1380.10">
    <property type="match status" value="1"/>
</dbReference>
<gene>
    <name evidence="2" type="ORF">D1B31_14880</name>
</gene>
<dbReference type="AlphaFoldDB" id="A0A417YRZ2"/>
<reference evidence="2 3" key="1">
    <citation type="journal article" date="2017" name="Int. J. Syst. Evol. Microbiol.">
        <title>Bacillus notoginsengisoli sp. nov., a novel bacterium isolated from the rhizosphere of Panax notoginseng.</title>
        <authorList>
            <person name="Zhang M.Y."/>
            <person name="Cheng J."/>
            <person name="Cai Y."/>
            <person name="Zhang T.Y."/>
            <person name="Wu Y.Y."/>
            <person name="Manikprabhu D."/>
            <person name="Li W.J."/>
            <person name="Zhang Y.X."/>
        </authorList>
    </citation>
    <scope>NUCLEOTIDE SEQUENCE [LARGE SCALE GENOMIC DNA]</scope>
    <source>
        <strain evidence="2 3">JCM 30743</strain>
    </source>
</reference>
<name>A0A417YRZ2_9BACI</name>
<evidence type="ECO:0000313" key="2">
    <source>
        <dbReference type="EMBL" id="RHW38062.1"/>
    </source>
</evidence>
<organism evidence="2 3">
    <name type="scientific">Neobacillus notoginsengisoli</name>
    <dbReference type="NCBI Taxonomy" id="1578198"/>
    <lineage>
        <taxon>Bacteria</taxon>
        <taxon>Bacillati</taxon>
        <taxon>Bacillota</taxon>
        <taxon>Bacilli</taxon>
        <taxon>Bacillales</taxon>
        <taxon>Bacillaceae</taxon>
        <taxon>Neobacillus</taxon>
    </lineage>
</organism>
<dbReference type="GO" id="GO:0008233">
    <property type="term" value="F:peptidase activity"/>
    <property type="evidence" value="ECO:0007669"/>
    <property type="project" value="InterPro"/>
</dbReference>
<dbReference type="InterPro" id="IPR052179">
    <property type="entry name" value="DD-CPase-like"/>
</dbReference>
<dbReference type="Proteomes" id="UP000284416">
    <property type="component" value="Unassembled WGS sequence"/>
</dbReference>
<protein>
    <submittedName>
        <fullName evidence="2">M15 family peptidase</fullName>
    </submittedName>
</protein>